<dbReference type="PROSITE" id="PS50995">
    <property type="entry name" value="HTH_MARR_2"/>
    <property type="match status" value="1"/>
</dbReference>
<keyword evidence="2" id="KW-0238">DNA-binding</keyword>
<keyword evidence="6" id="KW-1185">Reference proteome</keyword>
<dbReference type="RefSeq" id="WP_130415757.1">
    <property type="nucleotide sequence ID" value="NZ_SHKX01000017.1"/>
</dbReference>
<dbReference type="SMART" id="SM00347">
    <property type="entry name" value="HTH_MARR"/>
    <property type="match status" value="1"/>
</dbReference>
<dbReference type="PANTHER" id="PTHR33164:SF64">
    <property type="entry name" value="TRANSCRIPTIONAL REGULATOR SLYA"/>
    <property type="match status" value="1"/>
</dbReference>
<accession>A0A4Q7YJ39</accession>
<feature type="domain" description="HTH marR-type" evidence="4">
    <location>
        <begin position="7"/>
        <end position="140"/>
    </location>
</feature>
<evidence type="ECO:0000259" key="4">
    <source>
        <dbReference type="PROSITE" id="PS50995"/>
    </source>
</evidence>
<dbReference type="AlphaFoldDB" id="A0A4Q7YJ39"/>
<dbReference type="InterPro" id="IPR023187">
    <property type="entry name" value="Tscrpt_reg_MarR-type_CS"/>
</dbReference>
<keyword evidence="1" id="KW-0805">Transcription regulation</keyword>
<name>A0A4Q7YJ39_9GAMM</name>
<keyword evidence="3" id="KW-0804">Transcription</keyword>
<dbReference type="GO" id="GO:0006950">
    <property type="term" value="P:response to stress"/>
    <property type="evidence" value="ECO:0007669"/>
    <property type="project" value="TreeGrafter"/>
</dbReference>
<evidence type="ECO:0000313" key="6">
    <source>
        <dbReference type="Proteomes" id="UP000292423"/>
    </source>
</evidence>
<dbReference type="Pfam" id="PF12802">
    <property type="entry name" value="MarR_2"/>
    <property type="match status" value="1"/>
</dbReference>
<comment type="caution">
    <text evidence="5">The sequence shown here is derived from an EMBL/GenBank/DDBJ whole genome shotgun (WGS) entry which is preliminary data.</text>
</comment>
<reference evidence="5 6" key="1">
    <citation type="submission" date="2019-02" db="EMBL/GenBank/DDBJ databases">
        <title>Genomic Encyclopedia of Type Strains, Phase IV (KMG-IV): sequencing the most valuable type-strain genomes for metagenomic binning, comparative biology and taxonomic classification.</title>
        <authorList>
            <person name="Goeker M."/>
        </authorList>
    </citation>
    <scope>NUCLEOTIDE SEQUENCE [LARGE SCALE GENOMIC DNA]</scope>
    <source>
        <strain evidence="5 6">DSM 105135</strain>
    </source>
</reference>
<dbReference type="PRINTS" id="PR00598">
    <property type="entry name" value="HTHMARR"/>
</dbReference>
<dbReference type="EMBL" id="SHKX01000017">
    <property type="protein sequence ID" value="RZU36783.1"/>
    <property type="molecule type" value="Genomic_DNA"/>
</dbReference>
<protein>
    <submittedName>
        <fullName evidence="5">MarR family transcriptional regulator for hemolysin</fullName>
    </submittedName>
</protein>
<proteinExistence type="predicted"/>
<dbReference type="GO" id="GO:0003677">
    <property type="term" value="F:DNA binding"/>
    <property type="evidence" value="ECO:0007669"/>
    <property type="project" value="UniProtKB-KW"/>
</dbReference>
<gene>
    <name evidence="5" type="ORF">EV700_3253</name>
</gene>
<evidence type="ECO:0000256" key="2">
    <source>
        <dbReference type="ARBA" id="ARBA00023125"/>
    </source>
</evidence>
<dbReference type="OrthoDB" id="32523at2"/>
<sequence length="146" mass="16225">MSATSIEERFALALHNTARIWRQAVDRRLRHLGVGQAGWLAITAIAKAKSALSQIELAHALGVEGPSLVSLIDRLVKSGLVERHPSETDRRVKHVLLTEAGRELYANVKSEAALYRQEVLNGLDRDRLLDVTELLETLQSKIEEAL</sequence>
<dbReference type="InterPro" id="IPR000835">
    <property type="entry name" value="HTH_MarR-typ"/>
</dbReference>
<dbReference type="InterPro" id="IPR039422">
    <property type="entry name" value="MarR/SlyA-like"/>
</dbReference>
<evidence type="ECO:0000256" key="3">
    <source>
        <dbReference type="ARBA" id="ARBA00023163"/>
    </source>
</evidence>
<dbReference type="PANTHER" id="PTHR33164">
    <property type="entry name" value="TRANSCRIPTIONAL REGULATOR, MARR FAMILY"/>
    <property type="match status" value="1"/>
</dbReference>
<dbReference type="InterPro" id="IPR036390">
    <property type="entry name" value="WH_DNA-bd_sf"/>
</dbReference>
<dbReference type="GO" id="GO:0003700">
    <property type="term" value="F:DNA-binding transcription factor activity"/>
    <property type="evidence" value="ECO:0007669"/>
    <property type="project" value="InterPro"/>
</dbReference>
<evidence type="ECO:0000256" key="1">
    <source>
        <dbReference type="ARBA" id="ARBA00023015"/>
    </source>
</evidence>
<organism evidence="5 6">
    <name type="scientific">Fluviicoccus keumensis</name>
    <dbReference type="NCBI Taxonomy" id="1435465"/>
    <lineage>
        <taxon>Bacteria</taxon>
        <taxon>Pseudomonadati</taxon>
        <taxon>Pseudomonadota</taxon>
        <taxon>Gammaproteobacteria</taxon>
        <taxon>Moraxellales</taxon>
        <taxon>Moraxellaceae</taxon>
        <taxon>Fluviicoccus</taxon>
    </lineage>
</organism>
<dbReference type="SUPFAM" id="SSF46785">
    <property type="entry name" value="Winged helix' DNA-binding domain"/>
    <property type="match status" value="1"/>
</dbReference>
<dbReference type="InterPro" id="IPR036388">
    <property type="entry name" value="WH-like_DNA-bd_sf"/>
</dbReference>
<dbReference type="Gene3D" id="1.10.10.10">
    <property type="entry name" value="Winged helix-like DNA-binding domain superfamily/Winged helix DNA-binding domain"/>
    <property type="match status" value="1"/>
</dbReference>
<dbReference type="Proteomes" id="UP000292423">
    <property type="component" value="Unassembled WGS sequence"/>
</dbReference>
<evidence type="ECO:0000313" key="5">
    <source>
        <dbReference type="EMBL" id="RZU36783.1"/>
    </source>
</evidence>
<dbReference type="PROSITE" id="PS01117">
    <property type="entry name" value="HTH_MARR_1"/>
    <property type="match status" value="1"/>
</dbReference>